<dbReference type="InterPro" id="IPR051267">
    <property type="entry name" value="STEAP_metalloreductase"/>
</dbReference>
<keyword evidence="1" id="KW-0560">Oxidoreductase</keyword>
<dbReference type="Gene3D" id="3.40.50.720">
    <property type="entry name" value="NAD(P)-binding Rossmann-like Domain"/>
    <property type="match status" value="1"/>
</dbReference>
<protein>
    <submittedName>
        <fullName evidence="3">NADP oxidoreductase coenzyme</fullName>
    </submittedName>
</protein>
<keyword evidence="4" id="KW-1185">Reference proteome</keyword>
<evidence type="ECO:0000313" key="4">
    <source>
        <dbReference type="Proteomes" id="UP000219972"/>
    </source>
</evidence>
<evidence type="ECO:0000259" key="2">
    <source>
        <dbReference type="Pfam" id="PF03807"/>
    </source>
</evidence>
<dbReference type="SUPFAM" id="SSF51735">
    <property type="entry name" value="NAD(P)-binding Rossmann-fold domains"/>
    <property type="match status" value="1"/>
</dbReference>
<reference evidence="3 4" key="1">
    <citation type="submission" date="2017-09" db="EMBL/GenBank/DDBJ databases">
        <title>Comparative genomics of rhizobia isolated from Phaseolus vulgaris in China.</title>
        <authorList>
            <person name="Tong W."/>
        </authorList>
    </citation>
    <scope>NUCLEOTIDE SEQUENCE [LARGE SCALE GENOMIC DNA]</scope>
    <source>
        <strain evidence="3 4">Y27</strain>
    </source>
</reference>
<dbReference type="InterPro" id="IPR028939">
    <property type="entry name" value="P5C_Rdtase_cat_N"/>
</dbReference>
<dbReference type="Pfam" id="PF03807">
    <property type="entry name" value="F420_oxidored"/>
    <property type="match status" value="1"/>
</dbReference>
<sequence>MSYAIAGFGAVGQALARAFARKNIEVTVASRRQAEALAPQARAIGPTVVPATLQEAAKADIIVLAVPFSEHREFAKTLTSWEGKIVIDATNAFGVPVEDLDGLSSSAVIAKALPGARLVKAFNHLPSGVLAEDPAINGGRRVIFLSSDDEGATATVAALVEELGYAPVSLGRIAEGGQLVQARDRSWAPLIFQDLFKKER</sequence>
<dbReference type="EMBL" id="NWSL01000043">
    <property type="protein sequence ID" value="PDS47533.1"/>
    <property type="molecule type" value="Genomic_DNA"/>
</dbReference>
<dbReference type="Proteomes" id="UP000219972">
    <property type="component" value="Unassembled WGS sequence"/>
</dbReference>
<evidence type="ECO:0000256" key="1">
    <source>
        <dbReference type="ARBA" id="ARBA00023002"/>
    </source>
</evidence>
<organism evidence="3 4">
    <name type="scientific">Rhizobium anhuiense</name>
    <dbReference type="NCBI Taxonomy" id="1184720"/>
    <lineage>
        <taxon>Bacteria</taxon>
        <taxon>Pseudomonadati</taxon>
        <taxon>Pseudomonadota</taxon>
        <taxon>Alphaproteobacteria</taxon>
        <taxon>Hyphomicrobiales</taxon>
        <taxon>Rhizobiaceae</taxon>
        <taxon>Rhizobium/Agrobacterium group</taxon>
        <taxon>Rhizobium</taxon>
    </lineage>
</organism>
<gene>
    <name evidence="3" type="ORF">CO662_34540</name>
</gene>
<proteinExistence type="predicted"/>
<dbReference type="PANTHER" id="PTHR14239">
    <property type="entry name" value="DUDULIN-RELATED"/>
    <property type="match status" value="1"/>
</dbReference>
<dbReference type="InterPro" id="IPR036291">
    <property type="entry name" value="NAD(P)-bd_dom_sf"/>
</dbReference>
<comment type="caution">
    <text evidence="3">The sequence shown here is derived from an EMBL/GenBank/DDBJ whole genome shotgun (WGS) entry which is preliminary data.</text>
</comment>
<feature type="domain" description="Pyrroline-5-carboxylate reductase catalytic N-terminal" evidence="2">
    <location>
        <begin position="4"/>
        <end position="91"/>
    </location>
</feature>
<name>A0ABX4IX82_9HYPH</name>
<evidence type="ECO:0000313" key="3">
    <source>
        <dbReference type="EMBL" id="PDS47533.1"/>
    </source>
</evidence>
<accession>A0ABX4IX82</accession>